<keyword evidence="1" id="KW-0812">Transmembrane</keyword>
<dbReference type="SUPFAM" id="SSF51197">
    <property type="entry name" value="Clavaminate synthase-like"/>
    <property type="match status" value="1"/>
</dbReference>
<dbReference type="PANTHER" id="PTHR12480">
    <property type="entry name" value="ARGININE DEMETHYLASE AND LYSYL-HYDROXYLASE JMJD"/>
    <property type="match status" value="1"/>
</dbReference>
<protein>
    <submittedName>
        <fullName evidence="2">Uncharacterized protein</fullName>
    </submittedName>
</protein>
<dbReference type="InterPro" id="IPR050910">
    <property type="entry name" value="JMJD6_ArgDemeth/LysHydrox"/>
</dbReference>
<organism evidence="2 3">
    <name type="scientific">Varroa destructor</name>
    <name type="common">Honeybee mite</name>
    <dbReference type="NCBI Taxonomy" id="109461"/>
    <lineage>
        <taxon>Eukaryota</taxon>
        <taxon>Metazoa</taxon>
        <taxon>Ecdysozoa</taxon>
        <taxon>Arthropoda</taxon>
        <taxon>Chelicerata</taxon>
        <taxon>Arachnida</taxon>
        <taxon>Acari</taxon>
        <taxon>Parasitiformes</taxon>
        <taxon>Mesostigmata</taxon>
        <taxon>Gamasina</taxon>
        <taxon>Dermanyssoidea</taxon>
        <taxon>Varroidae</taxon>
        <taxon>Varroa</taxon>
    </lineage>
</organism>
<dbReference type="InParanoid" id="A0A7M7J6V2"/>
<dbReference type="RefSeq" id="XP_022647639.1">
    <property type="nucleotide sequence ID" value="XM_022791904.1"/>
</dbReference>
<accession>A0A7M7J6V2</accession>
<proteinExistence type="predicted"/>
<dbReference type="KEGG" id="vde:111244624"/>
<dbReference type="OrthoDB" id="10063099at2759"/>
<evidence type="ECO:0000313" key="3">
    <source>
        <dbReference type="Proteomes" id="UP000594260"/>
    </source>
</evidence>
<dbReference type="EnsemblMetazoa" id="XM_022791904">
    <property type="protein sequence ID" value="XP_022647639"/>
    <property type="gene ID" value="LOC111244624"/>
</dbReference>
<dbReference type="FunCoup" id="A0A7M7J6V2">
    <property type="interactions" value="7"/>
</dbReference>
<dbReference type="OMA" id="EPPRECH"/>
<dbReference type="Gene3D" id="2.60.120.650">
    <property type="entry name" value="Cupin"/>
    <property type="match status" value="1"/>
</dbReference>
<dbReference type="GO" id="GO:0016706">
    <property type="term" value="F:2-oxoglutarate-dependent dioxygenase activity"/>
    <property type="evidence" value="ECO:0007669"/>
    <property type="project" value="TreeGrafter"/>
</dbReference>
<keyword evidence="3" id="KW-1185">Reference proteome</keyword>
<feature type="transmembrane region" description="Helical" evidence="1">
    <location>
        <begin position="44"/>
        <end position="63"/>
    </location>
</feature>
<reference evidence="2" key="1">
    <citation type="submission" date="2021-01" db="UniProtKB">
        <authorList>
            <consortium name="EnsemblMetazoa"/>
        </authorList>
    </citation>
    <scope>IDENTIFICATION</scope>
</reference>
<sequence length="330" mass="37836">MSISTSIRKQHSQANAIVAQLSTVCIHVNGLLRVWPGLLKKCPMLVRLFIHSCLLAILAIFLFRATSGISRFIHKERCLFYVPSFLQNAFVPPYNCTLCQGLTEVPWIFANETDRYRHWISRKEVPLVIRGAYERAVSFAPLTWASLREMYFQGGSEGFHENVSDSSDRSNESRGAATSFTTCQFFAYNTEFTSLRQALDMTKERMSRHFYIGWSNCEPLVSERLRRIYRVPDLLPADSERSALEWFFVGNRGKGAHLHLDRLDKPSWQAQLGGVKRWTFCALPECYRTCQQISADLHPGDVIMLDSSVWYHKTEVISEELSIALGSEYD</sequence>
<evidence type="ECO:0000313" key="2">
    <source>
        <dbReference type="EnsemblMetazoa" id="XP_022647639"/>
    </source>
</evidence>
<keyword evidence="1" id="KW-1133">Transmembrane helix</keyword>
<dbReference type="GeneID" id="111244624"/>
<name>A0A7M7J6V2_VARDE</name>
<dbReference type="AlphaFoldDB" id="A0A7M7J6V2"/>
<dbReference type="Proteomes" id="UP000594260">
    <property type="component" value="Unplaced"/>
</dbReference>
<evidence type="ECO:0000256" key="1">
    <source>
        <dbReference type="SAM" id="Phobius"/>
    </source>
</evidence>
<dbReference type="PANTHER" id="PTHR12480:SF19">
    <property type="entry name" value="CUPIN-LIKE DOMAIN-CONTAINING PROTEIN"/>
    <property type="match status" value="1"/>
</dbReference>
<keyword evidence="1" id="KW-0472">Membrane</keyword>